<proteinExistence type="predicted"/>
<dbReference type="EMBL" id="JAHUTJ010041869">
    <property type="protein sequence ID" value="MED6280624.1"/>
    <property type="molecule type" value="Genomic_DNA"/>
</dbReference>
<organism evidence="1 2">
    <name type="scientific">Characodon lateralis</name>
    <dbReference type="NCBI Taxonomy" id="208331"/>
    <lineage>
        <taxon>Eukaryota</taxon>
        <taxon>Metazoa</taxon>
        <taxon>Chordata</taxon>
        <taxon>Craniata</taxon>
        <taxon>Vertebrata</taxon>
        <taxon>Euteleostomi</taxon>
        <taxon>Actinopterygii</taxon>
        <taxon>Neopterygii</taxon>
        <taxon>Teleostei</taxon>
        <taxon>Neoteleostei</taxon>
        <taxon>Acanthomorphata</taxon>
        <taxon>Ovalentaria</taxon>
        <taxon>Atherinomorphae</taxon>
        <taxon>Cyprinodontiformes</taxon>
        <taxon>Goodeidae</taxon>
        <taxon>Characodon</taxon>
    </lineage>
</organism>
<evidence type="ECO:0000313" key="2">
    <source>
        <dbReference type="Proteomes" id="UP001352852"/>
    </source>
</evidence>
<name>A0ABU7E027_9TELE</name>
<sequence>MGLAGWLFHRSPPRFCGLTPSCCGLSIHVIPHQSRSLRAGVCVWARPSVAGLLARSSCGQGRSLLEKGSQSLLDILEIRQKHLSIYQQAACIATHDLCFHCLPQSRSC</sequence>
<evidence type="ECO:0000313" key="1">
    <source>
        <dbReference type="EMBL" id="MED6280624.1"/>
    </source>
</evidence>
<keyword evidence="2" id="KW-1185">Reference proteome</keyword>
<reference evidence="1 2" key="1">
    <citation type="submission" date="2021-06" db="EMBL/GenBank/DDBJ databases">
        <authorList>
            <person name="Palmer J.M."/>
        </authorList>
    </citation>
    <scope>NUCLEOTIDE SEQUENCE [LARGE SCALE GENOMIC DNA]</scope>
    <source>
        <strain evidence="1 2">CL_MEX2019</strain>
        <tissue evidence="1">Muscle</tissue>
    </source>
</reference>
<accession>A0ABU7E027</accession>
<comment type="caution">
    <text evidence="1">The sequence shown here is derived from an EMBL/GenBank/DDBJ whole genome shotgun (WGS) entry which is preliminary data.</text>
</comment>
<dbReference type="Proteomes" id="UP001352852">
    <property type="component" value="Unassembled WGS sequence"/>
</dbReference>
<protein>
    <submittedName>
        <fullName evidence="1">Uncharacterized protein</fullName>
    </submittedName>
</protein>
<gene>
    <name evidence="1" type="ORF">CHARACLAT_012684</name>
</gene>